<dbReference type="Proteomes" id="UP000015453">
    <property type="component" value="Unassembled WGS sequence"/>
</dbReference>
<evidence type="ECO:0000313" key="11">
    <source>
        <dbReference type="Proteomes" id="UP000015453"/>
    </source>
</evidence>
<accession>S8BSR7</accession>
<keyword evidence="11" id="KW-1185">Reference proteome</keyword>
<keyword evidence="7" id="KW-0539">Nucleus</keyword>
<keyword evidence="5" id="KW-0238">DNA-binding</keyword>
<evidence type="ECO:0000256" key="1">
    <source>
        <dbReference type="ARBA" id="ARBA00022723"/>
    </source>
</evidence>
<protein>
    <recommendedName>
        <fullName evidence="9">Dof-type domain-containing protein</fullName>
    </recommendedName>
</protein>
<feature type="compositionally biased region" description="Basic and acidic residues" evidence="8">
    <location>
        <begin position="27"/>
        <end position="41"/>
    </location>
</feature>
<evidence type="ECO:0000256" key="3">
    <source>
        <dbReference type="ARBA" id="ARBA00022833"/>
    </source>
</evidence>
<keyword evidence="2" id="KW-0863">Zinc-finger</keyword>
<dbReference type="EMBL" id="AUSU01010248">
    <property type="protein sequence ID" value="EPS57419.1"/>
    <property type="molecule type" value="Genomic_DNA"/>
</dbReference>
<keyword evidence="1" id="KW-0479">Metal-binding</keyword>
<dbReference type="GO" id="GO:0008270">
    <property type="term" value="F:zinc ion binding"/>
    <property type="evidence" value="ECO:0007669"/>
    <property type="project" value="UniProtKB-KW"/>
</dbReference>
<evidence type="ECO:0000256" key="7">
    <source>
        <dbReference type="ARBA" id="ARBA00023242"/>
    </source>
</evidence>
<dbReference type="InterPro" id="IPR003851">
    <property type="entry name" value="Znf_Dof"/>
</dbReference>
<gene>
    <name evidence="10" type="ORF">M569_17399</name>
</gene>
<name>S8BSR7_9LAMI</name>
<feature type="non-terminal residue" evidence="10">
    <location>
        <position position="70"/>
    </location>
</feature>
<reference evidence="10 11" key="1">
    <citation type="journal article" date="2013" name="BMC Genomics">
        <title>The miniature genome of a carnivorous plant Genlisea aurea contains a low number of genes and short non-coding sequences.</title>
        <authorList>
            <person name="Leushkin E.V."/>
            <person name="Sutormin R.A."/>
            <person name="Nabieva E.R."/>
            <person name="Penin A.A."/>
            <person name="Kondrashov A.S."/>
            <person name="Logacheva M.D."/>
        </authorList>
    </citation>
    <scope>NUCLEOTIDE SEQUENCE [LARGE SCALE GENOMIC DNA]</scope>
</reference>
<evidence type="ECO:0000256" key="6">
    <source>
        <dbReference type="ARBA" id="ARBA00023163"/>
    </source>
</evidence>
<keyword evidence="6" id="KW-0804">Transcription</keyword>
<sequence>ELNRSSITEAEEPQNDNKAPESSDCDETSKGRDSTNGEKKLLMKPDKILRCPRCDSTDTKFCYYNNYNIN</sequence>
<comment type="caution">
    <text evidence="10">The sequence shown here is derived from an EMBL/GenBank/DDBJ whole genome shotgun (WGS) entry which is preliminary data.</text>
</comment>
<evidence type="ECO:0000256" key="5">
    <source>
        <dbReference type="ARBA" id="ARBA00023125"/>
    </source>
</evidence>
<keyword evidence="4" id="KW-0805">Transcription regulation</keyword>
<feature type="domain" description="Dof-type" evidence="9">
    <location>
        <begin position="46"/>
        <end position="69"/>
    </location>
</feature>
<keyword evidence="3" id="KW-0862">Zinc</keyword>
<evidence type="ECO:0000256" key="2">
    <source>
        <dbReference type="ARBA" id="ARBA00022771"/>
    </source>
</evidence>
<evidence type="ECO:0000259" key="9">
    <source>
        <dbReference type="Pfam" id="PF02701"/>
    </source>
</evidence>
<dbReference type="AlphaFoldDB" id="S8BSR7"/>
<dbReference type="InterPro" id="IPR045174">
    <property type="entry name" value="Dof"/>
</dbReference>
<dbReference type="GO" id="GO:0003700">
    <property type="term" value="F:DNA-binding transcription factor activity"/>
    <property type="evidence" value="ECO:0007669"/>
    <property type="project" value="InterPro"/>
</dbReference>
<evidence type="ECO:0000256" key="4">
    <source>
        <dbReference type="ARBA" id="ARBA00023015"/>
    </source>
</evidence>
<dbReference type="Pfam" id="PF02701">
    <property type="entry name" value="Zn_ribbon_Dof"/>
    <property type="match status" value="1"/>
</dbReference>
<evidence type="ECO:0000313" key="10">
    <source>
        <dbReference type="EMBL" id="EPS57419.1"/>
    </source>
</evidence>
<proteinExistence type="predicted"/>
<feature type="region of interest" description="Disordered" evidence="8">
    <location>
        <begin position="1"/>
        <end position="41"/>
    </location>
</feature>
<organism evidence="10 11">
    <name type="scientific">Genlisea aurea</name>
    <dbReference type="NCBI Taxonomy" id="192259"/>
    <lineage>
        <taxon>Eukaryota</taxon>
        <taxon>Viridiplantae</taxon>
        <taxon>Streptophyta</taxon>
        <taxon>Embryophyta</taxon>
        <taxon>Tracheophyta</taxon>
        <taxon>Spermatophyta</taxon>
        <taxon>Magnoliopsida</taxon>
        <taxon>eudicotyledons</taxon>
        <taxon>Gunneridae</taxon>
        <taxon>Pentapetalae</taxon>
        <taxon>asterids</taxon>
        <taxon>lamiids</taxon>
        <taxon>Lamiales</taxon>
        <taxon>Lentibulariaceae</taxon>
        <taxon>Genlisea</taxon>
    </lineage>
</organism>
<dbReference type="PANTHER" id="PTHR31089">
    <property type="entry name" value="CYCLIC DOF FACTOR 2"/>
    <property type="match status" value="1"/>
</dbReference>
<evidence type="ECO:0000256" key="8">
    <source>
        <dbReference type="SAM" id="MobiDB-lite"/>
    </source>
</evidence>
<dbReference type="PANTHER" id="PTHR31089:SF75">
    <property type="entry name" value="CYCLIC DOF FACTOR 2"/>
    <property type="match status" value="1"/>
</dbReference>
<dbReference type="GO" id="GO:0003677">
    <property type="term" value="F:DNA binding"/>
    <property type="evidence" value="ECO:0007669"/>
    <property type="project" value="UniProtKB-KW"/>
</dbReference>
<feature type="non-terminal residue" evidence="10">
    <location>
        <position position="1"/>
    </location>
</feature>